<gene>
    <name evidence="3" type="primary">20200251</name>
    <name evidence="2" type="ORF">HELRODRAFT_163867</name>
</gene>
<organism evidence="3 4">
    <name type="scientific">Helobdella robusta</name>
    <name type="common">Californian leech</name>
    <dbReference type="NCBI Taxonomy" id="6412"/>
    <lineage>
        <taxon>Eukaryota</taxon>
        <taxon>Metazoa</taxon>
        <taxon>Spiralia</taxon>
        <taxon>Lophotrochozoa</taxon>
        <taxon>Annelida</taxon>
        <taxon>Clitellata</taxon>
        <taxon>Hirudinea</taxon>
        <taxon>Rhynchobdellida</taxon>
        <taxon>Glossiphoniidae</taxon>
        <taxon>Helobdella</taxon>
    </lineage>
</organism>
<keyword evidence="1" id="KW-1133">Transmembrane helix</keyword>
<reference evidence="2 4" key="2">
    <citation type="journal article" date="2013" name="Nature">
        <title>Insights into bilaterian evolution from three spiralian genomes.</title>
        <authorList>
            <person name="Simakov O."/>
            <person name="Marletaz F."/>
            <person name="Cho S.J."/>
            <person name="Edsinger-Gonzales E."/>
            <person name="Havlak P."/>
            <person name="Hellsten U."/>
            <person name="Kuo D.H."/>
            <person name="Larsson T."/>
            <person name="Lv J."/>
            <person name="Arendt D."/>
            <person name="Savage R."/>
            <person name="Osoegawa K."/>
            <person name="de Jong P."/>
            <person name="Grimwood J."/>
            <person name="Chapman J.A."/>
            <person name="Shapiro H."/>
            <person name="Aerts A."/>
            <person name="Otillar R.P."/>
            <person name="Terry A.Y."/>
            <person name="Boore J.L."/>
            <person name="Grigoriev I.V."/>
            <person name="Lindberg D.R."/>
            <person name="Seaver E.C."/>
            <person name="Weisblat D.A."/>
            <person name="Putnam N.H."/>
            <person name="Rokhsar D.S."/>
        </authorList>
    </citation>
    <scope>NUCLEOTIDE SEQUENCE</scope>
</reference>
<evidence type="ECO:0000313" key="2">
    <source>
        <dbReference type="EMBL" id="ESN96756.1"/>
    </source>
</evidence>
<sequence length="177" mass="20992">MSYASKLQKLLQINAGLHQAWIYVWAKWAISQGGRFKESANFEIYFFKNLKQNKKNRKNIVTRNIGLTRKSLDQVHYNLNLDARHIVEIFSLKKKRLPETSSDFFVILVVPCYFVHFYLYSFLLFSLVPFPHYIVSDAASRDFPIVHAFLLVASAREQDMEKYEKRKRHEQLNEQQS</sequence>
<dbReference type="EnsemblMetazoa" id="HelroT163867">
    <property type="protein sequence ID" value="HelroP163867"/>
    <property type="gene ID" value="HelroG163867"/>
</dbReference>
<evidence type="ECO:0000313" key="3">
    <source>
        <dbReference type="EnsemblMetazoa" id="HelroP163867"/>
    </source>
</evidence>
<evidence type="ECO:0000256" key="1">
    <source>
        <dbReference type="SAM" id="Phobius"/>
    </source>
</evidence>
<dbReference type="AlphaFoldDB" id="T1EUK1"/>
<dbReference type="InParanoid" id="T1EUK1"/>
<dbReference type="GeneID" id="20200251"/>
<keyword evidence="4" id="KW-1185">Reference proteome</keyword>
<dbReference type="RefSeq" id="XP_009025868.1">
    <property type="nucleotide sequence ID" value="XM_009027620.1"/>
</dbReference>
<protein>
    <submittedName>
        <fullName evidence="2 3">Uncharacterized protein</fullName>
    </submittedName>
</protein>
<dbReference type="EMBL" id="KB097495">
    <property type="protein sequence ID" value="ESN96756.1"/>
    <property type="molecule type" value="Genomic_DNA"/>
</dbReference>
<dbReference type="Proteomes" id="UP000015101">
    <property type="component" value="Unassembled WGS sequence"/>
</dbReference>
<keyword evidence="1" id="KW-0472">Membrane</keyword>
<dbReference type="HOGENOM" id="CLU_1519523_0_0_1"/>
<proteinExistence type="predicted"/>
<evidence type="ECO:0000313" key="4">
    <source>
        <dbReference type="Proteomes" id="UP000015101"/>
    </source>
</evidence>
<keyword evidence="1" id="KW-0812">Transmembrane</keyword>
<reference evidence="3" key="3">
    <citation type="submission" date="2015-06" db="UniProtKB">
        <authorList>
            <consortium name="EnsemblMetazoa"/>
        </authorList>
    </citation>
    <scope>IDENTIFICATION</scope>
</reference>
<reference evidence="4" key="1">
    <citation type="submission" date="2012-12" db="EMBL/GenBank/DDBJ databases">
        <authorList>
            <person name="Hellsten U."/>
            <person name="Grimwood J."/>
            <person name="Chapman J.A."/>
            <person name="Shapiro H."/>
            <person name="Aerts A."/>
            <person name="Otillar R.P."/>
            <person name="Terry A.Y."/>
            <person name="Boore J.L."/>
            <person name="Simakov O."/>
            <person name="Marletaz F."/>
            <person name="Cho S.-J."/>
            <person name="Edsinger-Gonzales E."/>
            <person name="Havlak P."/>
            <person name="Kuo D.-H."/>
            <person name="Larsson T."/>
            <person name="Lv J."/>
            <person name="Arendt D."/>
            <person name="Savage R."/>
            <person name="Osoegawa K."/>
            <person name="de Jong P."/>
            <person name="Lindberg D.R."/>
            <person name="Seaver E.C."/>
            <person name="Weisblat D.A."/>
            <person name="Putnam N.H."/>
            <person name="Grigoriev I.V."/>
            <person name="Rokhsar D.S."/>
        </authorList>
    </citation>
    <scope>NUCLEOTIDE SEQUENCE</scope>
</reference>
<dbReference type="EMBL" id="AMQM01001478">
    <property type="status" value="NOT_ANNOTATED_CDS"/>
    <property type="molecule type" value="Genomic_DNA"/>
</dbReference>
<name>T1EUK1_HELRO</name>
<dbReference type="KEGG" id="hro:HELRODRAFT_163867"/>
<feature type="transmembrane region" description="Helical" evidence="1">
    <location>
        <begin position="104"/>
        <end position="128"/>
    </location>
</feature>
<accession>T1EUK1</accession>
<dbReference type="CTD" id="20200251"/>